<name>A0A4R7KPP1_9CLOT</name>
<keyword evidence="2" id="KW-1185">Reference proteome</keyword>
<reference evidence="1 2" key="1">
    <citation type="submission" date="2019-03" db="EMBL/GenBank/DDBJ databases">
        <title>Genomic Encyclopedia of Type Strains, Phase IV (KMG-IV): sequencing the most valuable type-strain genomes for metagenomic binning, comparative biology and taxonomic classification.</title>
        <authorList>
            <person name="Goeker M."/>
        </authorList>
    </citation>
    <scope>NUCLEOTIDE SEQUENCE [LARGE SCALE GENOMIC DNA]</scope>
    <source>
        <strain evidence="1 2">DSM 24455</strain>
    </source>
</reference>
<evidence type="ECO:0000313" key="1">
    <source>
        <dbReference type="EMBL" id="TDT61110.1"/>
    </source>
</evidence>
<dbReference type="RefSeq" id="WP_133627857.1">
    <property type="nucleotide sequence ID" value="NZ_SOAZ01000008.1"/>
</dbReference>
<sequence>MKLNLSTRIVCPACNDSSFTAKYEATYLYSYSIDSNAPGLKNDEEFLPFLFDNRKLLESRQYIECNVCGSRYLCSFNEGNRGVDLIILQKAIRSYYVSNPEFLG</sequence>
<dbReference type="AlphaFoldDB" id="A0A4R7KPP1"/>
<gene>
    <name evidence="1" type="ORF">EDD71_1085</name>
</gene>
<dbReference type="Proteomes" id="UP000295325">
    <property type="component" value="Unassembled WGS sequence"/>
</dbReference>
<protein>
    <submittedName>
        <fullName evidence="1">Uncharacterized protein</fullName>
    </submittedName>
</protein>
<comment type="caution">
    <text evidence="1">The sequence shown here is derived from an EMBL/GenBank/DDBJ whole genome shotgun (WGS) entry which is preliminary data.</text>
</comment>
<accession>A0A4R7KPP1</accession>
<evidence type="ECO:0000313" key="2">
    <source>
        <dbReference type="Proteomes" id="UP000295325"/>
    </source>
</evidence>
<dbReference type="EMBL" id="SOAZ01000008">
    <property type="protein sequence ID" value="TDT61110.1"/>
    <property type="molecule type" value="Genomic_DNA"/>
</dbReference>
<organism evidence="1 2">
    <name type="scientific">Fonticella tunisiensis</name>
    <dbReference type="NCBI Taxonomy" id="1096341"/>
    <lineage>
        <taxon>Bacteria</taxon>
        <taxon>Bacillati</taxon>
        <taxon>Bacillota</taxon>
        <taxon>Clostridia</taxon>
        <taxon>Eubacteriales</taxon>
        <taxon>Clostridiaceae</taxon>
        <taxon>Fonticella</taxon>
    </lineage>
</organism>
<dbReference type="OrthoDB" id="1683266at2"/>
<proteinExistence type="predicted"/>